<evidence type="ECO:0000313" key="2">
    <source>
        <dbReference type="Proteomes" id="UP000308828"/>
    </source>
</evidence>
<evidence type="ECO:0000313" key="1">
    <source>
        <dbReference type="EMBL" id="THV20679.1"/>
    </source>
</evidence>
<keyword evidence="2" id="KW-1185">Reference proteome</keyword>
<reference evidence="1 2" key="1">
    <citation type="submission" date="2019-04" db="EMBL/GenBank/DDBJ databases">
        <title>Genome sequence of strain shin9-1.</title>
        <authorList>
            <person name="Gao J."/>
            <person name="Sun J."/>
        </authorList>
    </citation>
    <scope>NUCLEOTIDE SEQUENCE [LARGE SCALE GENOMIC DNA]</scope>
    <source>
        <strain evidence="2">shin9-1</strain>
    </source>
</reference>
<gene>
    <name evidence="1" type="ORF">FAA97_18980</name>
</gene>
<name>A0A4S8NZT2_9HYPH</name>
<organism evidence="1 2">
    <name type="scientific">Peteryoungia ipomoeae</name>
    <dbReference type="NCBI Taxonomy" id="1210932"/>
    <lineage>
        <taxon>Bacteria</taxon>
        <taxon>Pseudomonadati</taxon>
        <taxon>Pseudomonadota</taxon>
        <taxon>Alphaproteobacteria</taxon>
        <taxon>Hyphomicrobiales</taxon>
        <taxon>Rhizobiaceae</taxon>
        <taxon>Peteryoungia</taxon>
    </lineage>
</organism>
<dbReference type="Proteomes" id="UP000308828">
    <property type="component" value="Unassembled WGS sequence"/>
</dbReference>
<dbReference type="RefSeq" id="WP_136600137.1">
    <property type="nucleotide sequence ID" value="NZ_STGV01000007.1"/>
</dbReference>
<comment type="caution">
    <text evidence="1">The sequence shown here is derived from an EMBL/GenBank/DDBJ whole genome shotgun (WGS) entry which is preliminary data.</text>
</comment>
<protein>
    <submittedName>
        <fullName evidence="1">Uncharacterized protein</fullName>
    </submittedName>
</protein>
<dbReference type="OrthoDB" id="8294038at2"/>
<accession>A0A4S8NZT2</accession>
<dbReference type="EMBL" id="STGV01000007">
    <property type="protein sequence ID" value="THV20679.1"/>
    <property type="molecule type" value="Genomic_DNA"/>
</dbReference>
<proteinExistence type="predicted"/>
<dbReference type="AlphaFoldDB" id="A0A4S8NZT2"/>
<sequence>MNSLAALLVIVACHSQDTSCLDEPVSVVSHSTLTECFAALPQELQRARKLTDVVYGDCVPVDAELVAGKEIRKSIAPERLVAWSSRAADVEDVTPQAVMPLPRVIPIPLDRY</sequence>